<dbReference type="Proteomes" id="UP000182360">
    <property type="component" value="Unassembled WGS sequence"/>
</dbReference>
<reference evidence="1 2" key="1">
    <citation type="submission" date="2016-10" db="EMBL/GenBank/DDBJ databases">
        <authorList>
            <person name="de Groot N.N."/>
        </authorList>
    </citation>
    <scope>NUCLEOTIDE SEQUENCE [LARGE SCALE GENOMIC DNA]</scope>
    <source>
        <strain evidence="1 2">B25</strain>
    </source>
</reference>
<dbReference type="AlphaFoldDB" id="A0A1H9B0C7"/>
<protein>
    <submittedName>
        <fullName evidence="1">Uncharacterized protein</fullName>
    </submittedName>
</protein>
<organism evidence="1 2">
    <name type="scientific">Treponema bryantii</name>
    <dbReference type="NCBI Taxonomy" id="163"/>
    <lineage>
        <taxon>Bacteria</taxon>
        <taxon>Pseudomonadati</taxon>
        <taxon>Spirochaetota</taxon>
        <taxon>Spirochaetia</taxon>
        <taxon>Spirochaetales</taxon>
        <taxon>Treponemataceae</taxon>
        <taxon>Treponema</taxon>
    </lineage>
</organism>
<keyword evidence="2" id="KW-1185">Reference proteome</keyword>
<name>A0A1H9B0C7_9SPIR</name>
<evidence type="ECO:0000313" key="2">
    <source>
        <dbReference type="Proteomes" id="UP000182360"/>
    </source>
</evidence>
<sequence length="144" mass="17265">MIKVYVTNHIYGNRYEKYNEMFGSMNELINWLLSEQWRYFYHTFTKGKTYYTVKNSYSHDVGSVLKETDREQNDDFSFDISTFDHFGVYKKTISRIDVDGLCILNREWDKNDKETVVVTNTCIETLVKPMMEKWSSKQEIKYAV</sequence>
<proteinExistence type="predicted"/>
<evidence type="ECO:0000313" key="1">
    <source>
        <dbReference type="EMBL" id="SEP82329.1"/>
    </source>
</evidence>
<dbReference type="RefSeq" id="WP_074640629.1">
    <property type="nucleotide sequence ID" value="NZ_FOFU01000001.1"/>
</dbReference>
<accession>A0A1H9B0C7</accession>
<gene>
    <name evidence="1" type="ORF">SAMN04487977_101531</name>
</gene>
<dbReference type="EMBL" id="FOFU01000001">
    <property type="protein sequence ID" value="SEP82329.1"/>
    <property type="molecule type" value="Genomic_DNA"/>
</dbReference>